<evidence type="ECO:0000313" key="8">
    <source>
        <dbReference type="Proteomes" id="UP000557842"/>
    </source>
</evidence>
<evidence type="ECO:0000313" key="3">
    <source>
        <dbReference type="EMBL" id="EAI5408539.1"/>
    </source>
</evidence>
<dbReference type="RefSeq" id="WP_041738332.1">
    <property type="nucleotide sequence ID" value="NZ_AABUZP020000050.1"/>
</dbReference>
<evidence type="ECO:0000313" key="4">
    <source>
        <dbReference type="EMBL" id="EAI8859319.1"/>
    </source>
</evidence>
<evidence type="ECO:0000313" key="7">
    <source>
        <dbReference type="Proteomes" id="UP000535509"/>
    </source>
</evidence>
<dbReference type="GO" id="GO:0008168">
    <property type="term" value="F:methyltransferase activity"/>
    <property type="evidence" value="ECO:0007669"/>
    <property type="project" value="UniProtKB-KW"/>
</dbReference>
<evidence type="ECO:0000259" key="2">
    <source>
        <dbReference type="Pfam" id="PF13649"/>
    </source>
</evidence>
<evidence type="ECO:0000313" key="5">
    <source>
        <dbReference type="EMBL" id="EAK0453464.1"/>
    </source>
</evidence>
<dbReference type="AlphaFoldDB" id="A0A5L4L6K1"/>
<dbReference type="Gene3D" id="3.40.50.150">
    <property type="entry name" value="Vaccinia Virus protein VP39"/>
    <property type="match status" value="1"/>
</dbReference>
<evidence type="ECO:0000313" key="6">
    <source>
        <dbReference type="EMBL" id="EAK0469316.1"/>
    </source>
</evidence>
<dbReference type="InterPro" id="IPR041698">
    <property type="entry name" value="Methyltransf_25"/>
</dbReference>
<dbReference type="GO" id="GO:0032259">
    <property type="term" value="P:methylation"/>
    <property type="evidence" value="ECO:0007669"/>
    <property type="project" value="UniProtKB-KW"/>
</dbReference>
<sequence length="247" mass="28492">MKINLMKSLSIKSKDNIDSLDFYAKIEPLLGFYEAYDELYKKYLNLIESLKFENGDLALDFGCGNGKFSLLLSSKFKVLGLDISPKMAEICSLKGIKTLVCPIDKLDMEFDLITAVSDVLNYMTQNELFKFFSSASNKLKPGGYLIFDLNTQFGFDSVASGSLYIKDKNNDLIIDSNYENKSLNTEFIYFEEQDNLYKKSKFEITQYYHSYKFIKDNCPLELVKTMKIELFSDSLADKEIYIFQKQT</sequence>
<reference evidence="6 8" key="1">
    <citation type="submission" date="2018-05" db="EMBL/GenBank/DDBJ databases">
        <authorList>
            <consortium name="PulseNet: The National Subtyping Network for Foodborne Disease Surveillance"/>
            <person name="Tarr C.L."/>
            <person name="Trees E."/>
            <person name="Katz L.S."/>
            <person name="Carleton-Romer H.A."/>
            <person name="Stroika S."/>
            <person name="Kucerova Z."/>
            <person name="Roache K.F."/>
            <person name="Sabol A.L."/>
            <person name="Besser J."/>
            <person name="Gerner-Smidt P."/>
        </authorList>
    </citation>
    <scope>NUCLEOTIDE SEQUENCE</scope>
    <source>
        <strain evidence="5">2014D-0197</strain>
        <strain evidence="3 8">2016D-0221</strain>
        <strain evidence="6">D4313</strain>
        <strain evidence="4 7">PNUSAC001503</strain>
    </source>
</reference>
<dbReference type="GeneID" id="61064474"/>
<dbReference type="EMBL" id="AACCXK010000013">
    <property type="protein sequence ID" value="EAK0453464.1"/>
    <property type="molecule type" value="Genomic_DNA"/>
</dbReference>
<dbReference type="Gene3D" id="2.20.25.110">
    <property type="entry name" value="S-adenosyl-L-methionine-dependent methyltransferases"/>
    <property type="match status" value="1"/>
</dbReference>
<dbReference type="EMBL" id="AACCXM010000009">
    <property type="protein sequence ID" value="EAK0469316.1"/>
    <property type="molecule type" value="Genomic_DNA"/>
</dbReference>
<dbReference type="EMBL" id="AABTCC010000015">
    <property type="protein sequence ID" value="EAI8859319.1"/>
    <property type="molecule type" value="Genomic_DNA"/>
</dbReference>
<dbReference type="EMBL" id="AABQDW010000014">
    <property type="protein sequence ID" value="EAI5408539.1"/>
    <property type="molecule type" value="Genomic_DNA"/>
</dbReference>
<dbReference type="Proteomes" id="UP000535509">
    <property type="component" value="Unassembled WGS sequence"/>
</dbReference>
<dbReference type="Proteomes" id="UP000557842">
    <property type="component" value="Unassembled WGS sequence"/>
</dbReference>
<dbReference type="Pfam" id="PF13649">
    <property type="entry name" value="Methyltransf_25"/>
    <property type="match status" value="1"/>
</dbReference>
<dbReference type="InterPro" id="IPR029063">
    <property type="entry name" value="SAM-dependent_MTases_sf"/>
</dbReference>
<evidence type="ECO:0000256" key="1">
    <source>
        <dbReference type="ARBA" id="ARBA00022679"/>
    </source>
</evidence>
<organism evidence="6">
    <name type="scientific">Campylobacter fetus</name>
    <dbReference type="NCBI Taxonomy" id="196"/>
    <lineage>
        <taxon>Bacteria</taxon>
        <taxon>Pseudomonadati</taxon>
        <taxon>Campylobacterota</taxon>
        <taxon>Epsilonproteobacteria</taxon>
        <taxon>Campylobacterales</taxon>
        <taxon>Campylobacteraceae</taxon>
        <taxon>Campylobacter</taxon>
    </lineage>
</organism>
<keyword evidence="1 6" id="KW-0808">Transferase</keyword>
<accession>A0A5L4L6K1</accession>
<proteinExistence type="predicted"/>
<dbReference type="CDD" id="cd02440">
    <property type="entry name" value="AdoMet_MTases"/>
    <property type="match status" value="1"/>
</dbReference>
<gene>
    <name evidence="5" type="ORF">AAH17_07340</name>
    <name evidence="6" type="ORF">AAH24_08105</name>
    <name evidence="3" type="ORF">BVH53_07505</name>
    <name evidence="4" type="ORF">CX802_05655</name>
</gene>
<protein>
    <submittedName>
        <fullName evidence="6">Class I SAM-dependent methyltransferase</fullName>
    </submittedName>
</protein>
<dbReference type="SUPFAM" id="SSF53335">
    <property type="entry name" value="S-adenosyl-L-methionine-dependent methyltransferases"/>
    <property type="match status" value="1"/>
</dbReference>
<name>A0A5L4L6K1_CAMFE</name>
<keyword evidence="7" id="KW-1185">Reference proteome</keyword>
<keyword evidence="6" id="KW-0489">Methyltransferase</keyword>
<dbReference type="PANTHER" id="PTHR43861">
    <property type="entry name" value="TRANS-ACONITATE 2-METHYLTRANSFERASE-RELATED"/>
    <property type="match status" value="1"/>
</dbReference>
<feature type="domain" description="Methyltransferase" evidence="2">
    <location>
        <begin position="59"/>
        <end position="143"/>
    </location>
</feature>
<comment type="caution">
    <text evidence="6">The sequence shown here is derived from an EMBL/GenBank/DDBJ whole genome shotgun (WGS) entry which is preliminary data.</text>
</comment>